<proteinExistence type="predicted"/>
<dbReference type="Pfam" id="PF04149">
    <property type="entry name" value="DUF397"/>
    <property type="match status" value="1"/>
</dbReference>
<dbReference type="InterPro" id="IPR043917">
    <property type="entry name" value="DUF5753"/>
</dbReference>
<feature type="domain" description="DUF397" evidence="2">
    <location>
        <begin position="84"/>
        <end position="139"/>
    </location>
</feature>
<evidence type="ECO:0000313" key="5">
    <source>
        <dbReference type="Proteomes" id="UP001500418"/>
    </source>
</evidence>
<name>A0ABN1P9W2_9ACTN</name>
<sequence>MTHEARAAEIRLYEVGVIPGLLQTPEHAATLQTDAVRREAITPAQAMPHLTAYQATGRSPLSGGIRGHDRAVTKGHPVTTESPRWYKSSYSGNGGQCIEVAANLAASRGEVPVRDSKDPHGPALVFEPCAWSSFVAAVKCGESPAT</sequence>
<dbReference type="Proteomes" id="UP001500418">
    <property type="component" value="Unassembled WGS sequence"/>
</dbReference>
<protein>
    <recommendedName>
        <fullName evidence="6">DUF397 domain-containing protein</fullName>
    </recommendedName>
</protein>
<gene>
    <name evidence="4" type="ORF">GCM10009575_022620</name>
</gene>
<feature type="region of interest" description="Disordered" evidence="1">
    <location>
        <begin position="58"/>
        <end position="86"/>
    </location>
</feature>
<dbReference type="Pfam" id="PF19054">
    <property type="entry name" value="DUF5753"/>
    <property type="match status" value="1"/>
</dbReference>
<feature type="domain" description="DUF5753" evidence="3">
    <location>
        <begin position="2"/>
        <end position="39"/>
    </location>
</feature>
<comment type="caution">
    <text evidence="4">The sequence shown here is derived from an EMBL/GenBank/DDBJ whole genome shotgun (WGS) entry which is preliminary data.</text>
</comment>
<evidence type="ECO:0000313" key="4">
    <source>
        <dbReference type="EMBL" id="GAA0924966.1"/>
    </source>
</evidence>
<evidence type="ECO:0000256" key="1">
    <source>
        <dbReference type="SAM" id="MobiDB-lite"/>
    </source>
</evidence>
<accession>A0ABN1P9W2</accession>
<keyword evidence="5" id="KW-1185">Reference proteome</keyword>
<evidence type="ECO:0000259" key="3">
    <source>
        <dbReference type="Pfam" id="PF19054"/>
    </source>
</evidence>
<reference evidence="4 5" key="1">
    <citation type="journal article" date="2019" name="Int. J. Syst. Evol. Microbiol.">
        <title>The Global Catalogue of Microorganisms (GCM) 10K type strain sequencing project: providing services to taxonomists for standard genome sequencing and annotation.</title>
        <authorList>
            <consortium name="The Broad Institute Genomics Platform"/>
            <consortium name="The Broad Institute Genome Sequencing Center for Infectious Disease"/>
            <person name="Wu L."/>
            <person name="Ma J."/>
        </authorList>
    </citation>
    <scope>NUCLEOTIDE SEQUENCE [LARGE SCALE GENOMIC DNA]</scope>
    <source>
        <strain evidence="4 5">JCM 11444</strain>
    </source>
</reference>
<dbReference type="EMBL" id="BAAAID010000011">
    <property type="protein sequence ID" value="GAA0924966.1"/>
    <property type="molecule type" value="Genomic_DNA"/>
</dbReference>
<evidence type="ECO:0008006" key="6">
    <source>
        <dbReference type="Google" id="ProtNLM"/>
    </source>
</evidence>
<organism evidence="4 5">
    <name type="scientific">Streptomyces rhizosphaericus</name>
    <dbReference type="NCBI Taxonomy" id="114699"/>
    <lineage>
        <taxon>Bacteria</taxon>
        <taxon>Bacillati</taxon>
        <taxon>Actinomycetota</taxon>
        <taxon>Actinomycetes</taxon>
        <taxon>Kitasatosporales</taxon>
        <taxon>Streptomycetaceae</taxon>
        <taxon>Streptomyces</taxon>
        <taxon>Streptomyces violaceusniger group</taxon>
    </lineage>
</organism>
<dbReference type="InterPro" id="IPR007278">
    <property type="entry name" value="DUF397"/>
</dbReference>
<evidence type="ECO:0000259" key="2">
    <source>
        <dbReference type="Pfam" id="PF04149"/>
    </source>
</evidence>